<evidence type="ECO:0000313" key="2">
    <source>
        <dbReference type="EMBL" id="OUM21585.1"/>
    </source>
</evidence>
<dbReference type="Pfam" id="PF02325">
    <property type="entry name" value="CCB3_YggT"/>
    <property type="match status" value="1"/>
</dbReference>
<feature type="transmembrane region" description="Helical" evidence="1">
    <location>
        <begin position="67"/>
        <end position="86"/>
    </location>
</feature>
<dbReference type="Proteomes" id="UP000194903">
    <property type="component" value="Unassembled WGS sequence"/>
</dbReference>
<name>A0A252F726_9FIRM</name>
<dbReference type="OrthoDB" id="283553at2"/>
<organism evidence="2 3">
    <name type="scientific">Butyricicoccus porcorum</name>
    <dbReference type="NCBI Taxonomy" id="1945634"/>
    <lineage>
        <taxon>Bacteria</taxon>
        <taxon>Bacillati</taxon>
        <taxon>Bacillota</taxon>
        <taxon>Clostridia</taxon>
        <taxon>Eubacteriales</taxon>
        <taxon>Butyricicoccaceae</taxon>
        <taxon>Butyricicoccus</taxon>
    </lineage>
</organism>
<keyword evidence="3" id="KW-1185">Reference proteome</keyword>
<dbReference type="AlphaFoldDB" id="A0A252F726"/>
<accession>A0A252F726</accession>
<keyword evidence="1" id="KW-1133">Transmembrane helix</keyword>
<evidence type="ECO:0008006" key="4">
    <source>
        <dbReference type="Google" id="ProtNLM"/>
    </source>
</evidence>
<dbReference type="InterPro" id="IPR003425">
    <property type="entry name" value="CCB3/YggT"/>
</dbReference>
<proteinExistence type="predicted"/>
<gene>
    <name evidence="2" type="ORF">CBW42_03200</name>
</gene>
<protein>
    <recommendedName>
        <fullName evidence="4">YggT family protein</fullName>
    </recommendedName>
</protein>
<keyword evidence="1" id="KW-0812">Transmembrane</keyword>
<reference evidence="2 3" key="1">
    <citation type="submission" date="2017-05" db="EMBL/GenBank/DDBJ databases">
        <title>Butyricicoccus porcorum sp. nov. a butyrate-producing bacterium from the swine intestinal tract.</title>
        <authorList>
            <person name="Trachsel J."/>
            <person name="Humphrey S."/>
            <person name="Allen H.K."/>
        </authorList>
    </citation>
    <scope>NUCLEOTIDE SEQUENCE [LARGE SCALE GENOMIC DNA]</scope>
    <source>
        <strain evidence="2">BB10</strain>
    </source>
</reference>
<evidence type="ECO:0000313" key="3">
    <source>
        <dbReference type="Proteomes" id="UP000194903"/>
    </source>
</evidence>
<comment type="caution">
    <text evidence="2">The sequence shown here is derived from an EMBL/GenBank/DDBJ whole genome shotgun (WGS) entry which is preliminary data.</text>
</comment>
<sequence length="87" mass="10060">MIIVYLTIRLLSLLQWLLVFRAIASWFPQVQSSRIGELLYAVTEPMIAPCRSFLSRFRSLRTMPLDFSTLLAFVILAMAQSLLYALY</sequence>
<dbReference type="RefSeq" id="WP_087017674.1">
    <property type="nucleotide sequence ID" value="NZ_CP178353.1"/>
</dbReference>
<dbReference type="EMBL" id="NHOC01000002">
    <property type="protein sequence ID" value="OUM21585.1"/>
    <property type="molecule type" value="Genomic_DNA"/>
</dbReference>
<keyword evidence="1" id="KW-0472">Membrane</keyword>
<dbReference type="GO" id="GO:0016020">
    <property type="term" value="C:membrane"/>
    <property type="evidence" value="ECO:0007669"/>
    <property type="project" value="InterPro"/>
</dbReference>
<evidence type="ECO:0000256" key="1">
    <source>
        <dbReference type="SAM" id="Phobius"/>
    </source>
</evidence>